<evidence type="ECO:0000256" key="5">
    <source>
        <dbReference type="ARBA" id="ARBA00023004"/>
    </source>
</evidence>
<keyword evidence="1" id="KW-0004">4Fe-4S</keyword>
<proteinExistence type="predicted"/>
<reference evidence="9" key="1">
    <citation type="journal article" date="2015" name="Nature">
        <title>Complex archaea that bridge the gap between prokaryotes and eukaryotes.</title>
        <authorList>
            <person name="Spang A."/>
            <person name="Saw J.H."/>
            <person name="Jorgensen S.L."/>
            <person name="Zaremba-Niedzwiedzka K."/>
            <person name="Martijn J."/>
            <person name="Lind A.E."/>
            <person name="van Eijk R."/>
            <person name="Schleper C."/>
            <person name="Guy L."/>
            <person name="Ettema T.J."/>
        </authorList>
    </citation>
    <scope>NUCLEOTIDE SEQUENCE</scope>
</reference>
<feature type="non-terminal residue" evidence="9">
    <location>
        <position position="55"/>
    </location>
</feature>
<name>A0A0F9CN97_9ZZZZ</name>
<sequence>MAKVPGHGPLNAKIVLVGEAPGEQEDRQGLPFVGGSGQLLTSMLMSVGLDRRDCY</sequence>
<feature type="domain" description="Uracil-DNA glycosylase-like" evidence="8">
    <location>
        <begin position="5"/>
        <end position="55"/>
    </location>
</feature>
<accession>A0A0F9CN97</accession>
<evidence type="ECO:0000259" key="8">
    <source>
        <dbReference type="Pfam" id="PF03167"/>
    </source>
</evidence>
<evidence type="ECO:0000256" key="3">
    <source>
        <dbReference type="ARBA" id="ARBA00022763"/>
    </source>
</evidence>
<evidence type="ECO:0000256" key="6">
    <source>
        <dbReference type="ARBA" id="ARBA00023014"/>
    </source>
</evidence>
<dbReference type="GO" id="GO:0051539">
    <property type="term" value="F:4 iron, 4 sulfur cluster binding"/>
    <property type="evidence" value="ECO:0007669"/>
    <property type="project" value="UniProtKB-KW"/>
</dbReference>
<evidence type="ECO:0000256" key="7">
    <source>
        <dbReference type="ARBA" id="ARBA00023204"/>
    </source>
</evidence>
<dbReference type="AlphaFoldDB" id="A0A0F9CN97"/>
<dbReference type="PANTHER" id="PTHR33693:SF1">
    <property type="entry name" value="TYPE-4 URACIL-DNA GLYCOSYLASE"/>
    <property type="match status" value="1"/>
</dbReference>
<evidence type="ECO:0000256" key="4">
    <source>
        <dbReference type="ARBA" id="ARBA00022801"/>
    </source>
</evidence>
<keyword evidence="6" id="KW-0411">Iron-sulfur</keyword>
<organism evidence="9">
    <name type="scientific">marine sediment metagenome</name>
    <dbReference type="NCBI Taxonomy" id="412755"/>
    <lineage>
        <taxon>unclassified sequences</taxon>
        <taxon>metagenomes</taxon>
        <taxon>ecological metagenomes</taxon>
    </lineage>
</organism>
<dbReference type="InterPro" id="IPR005122">
    <property type="entry name" value="Uracil-DNA_glycosylase-like"/>
</dbReference>
<keyword evidence="4" id="KW-0378">Hydrolase</keyword>
<dbReference type="Pfam" id="PF03167">
    <property type="entry name" value="UDG"/>
    <property type="match status" value="1"/>
</dbReference>
<dbReference type="PANTHER" id="PTHR33693">
    <property type="entry name" value="TYPE-5 URACIL-DNA GLYCOSYLASE"/>
    <property type="match status" value="1"/>
</dbReference>
<evidence type="ECO:0000256" key="2">
    <source>
        <dbReference type="ARBA" id="ARBA00022723"/>
    </source>
</evidence>
<evidence type="ECO:0000256" key="1">
    <source>
        <dbReference type="ARBA" id="ARBA00022485"/>
    </source>
</evidence>
<dbReference type="GO" id="GO:0046872">
    <property type="term" value="F:metal ion binding"/>
    <property type="evidence" value="ECO:0007669"/>
    <property type="project" value="UniProtKB-KW"/>
</dbReference>
<dbReference type="EMBL" id="LAZR01032522">
    <property type="protein sequence ID" value="KKL50654.1"/>
    <property type="molecule type" value="Genomic_DNA"/>
</dbReference>
<keyword evidence="7" id="KW-0234">DNA repair</keyword>
<keyword evidence="3" id="KW-0227">DNA damage</keyword>
<evidence type="ECO:0000313" key="9">
    <source>
        <dbReference type="EMBL" id="KKL50654.1"/>
    </source>
</evidence>
<dbReference type="InterPro" id="IPR036895">
    <property type="entry name" value="Uracil-DNA_glycosylase-like_sf"/>
</dbReference>
<dbReference type="Gene3D" id="3.40.470.10">
    <property type="entry name" value="Uracil-DNA glycosylase-like domain"/>
    <property type="match status" value="1"/>
</dbReference>
<dbReference type="GO" id="GO:0097506">
    <property type="term" value="F:deaminated base DNA N-glycosylase activity"/>
    <property type="evidence" value="ECO:0007669"/>
    <property type="project" value="UniProtKB-ARBA"/>
</dbReference>
<comment type="caution">
    <text evidence="9">The sequence shown here is derived from an EMBL/GenBank/DDBJ whole genome shotgun (WGS) entry which is preliminary data.</text>
</comment>
<keyword evidence="2" id="KW-0479">Metal-binding</keyword>
<gene>
    <name evidence="9" type="ORF">LCGC14_2303350</name>
</gene>
<dbReference type="GO" id="GO:0006281">
    <property type="term" value="P:DNA repair"/>
    <property type="evidence" value="ECO:0007669"/>
    <property type="project" value="UniProtKB-KW"/>
</dbReference>
<protein>
    <recommendedName>
        <fullName evidence="8">Uracil-DNA glycosylase-like domain-containing protein</fullName>
    </recommendedName>
</protein>
<dbReference type="InterPro" id="IPR051536">
    <property type="entry name" value="UDG_Type-4/5"/>
</dbReference>
<dbReference type="SUPFAM" id="SSF52141">
    <property type="entry name" value="Uracil-DNA glycosylase-like"/>
    <property type="match status" value="1"/>
</dbReference>
<keyword evidence="5" id="KW-0408">Iron</keyword>